<evidence type="ECO:0000256" key="3">
    <source>
        <dbReference type="ARBA" id="ARBA00022553"/>
    </source>
</evidence>
<dbReference type="InterPro" id="IPR005467">
    <property type="entry name" value="His_kinase_dom"/>
</dbReference>
<keyword evidence="6" id="KW-1133">Transmembrane helix</keyword>
<dbReference type="Pfam" id="PF07695">
    <property type="entry name" value="7TMR-DISM_7TM"/>
    <property type="match status" value="1"/>
</dbReference>
<dbReference type="SMART" id="SM00387">
    <property type="entry name" value="HATPase_c"/>
    <property type="match status" value="1"/>
</dbReference>
<evidence type="ECO:0000256" key="1">
    <source>
        <dbReference type="ARBA" id="ARBA00000085"/>
    </source>
</evidence>
<dbReference type="Pfam" id="PF00512">
    <property type="entry name" value="HisKA"/>
    <property type="match status" value="1"/>
</dbReference>
<comment type="caution">
    <text evidence="8">The sequence shown here is derived from an EMBL/GenBank/DDBJ whole genome shotgun (WGS) entry which is preliminary data.</text>
</comment>
<feature type="transmembrane region" description="Helical" evidence="6">
    <location>
        <begin position="293"/>
        <end position="311"/>
    </location>
</feature>
<dbReference type="SUPFAM" id="SSF47384">
    <property type="entry name" value="Homodimeric domain of signal transducing histidine kinase"/>
    <property type="match status" value="1"/>
</dbReference>
<dbReference type="InterPro" id="IPR036890">
    <property type="entry name" value="HATPase_C_sf"/>
</dbReference>
<dbReference type="PROSITE" id="PS50109">
    <property type="entry name" value="HIS_KIN"/>
    <property type="match status" value="1"/>
</dbReference>
<dbReference type="InterPro" id="IPR003661">
    <property type="entry name" value="HisK_dim/P_dom"/>
</dbReference>
<feature type="transmembrane region" description="Helical" evidence="6">
    <location>
        <begin position="267"/>
        <end position="287"/>
    </location>
</feature>
<protein>
    <recommendedName>
        <fullName evidence="2">histidine kinase</fullName>
        <ecNumber evidence="2">2.7.13.3</ecNumber>
    </recommendedName>
</protein>
<dbReference type="InterPro" id="IPR004358">
    <property type="entry name" value="Sig_transdc_His_kin-like_C"/>
</dbReference>
<evidence type="ECO:0000259" key="7">
    <source>
        <dbReference type="PROSITE" id="PS50109"/>
    </source>
</evidence>
<evidence type="ECO:0000256" key="4">
    <source>
        <dbReference type="ARBA" id="ARBA00022679"/>
    </source>
</evidence>
<feature type="domain" description="Histidine kinase" evidence="7">
    <location>
        <begin position="412"/>
        <end position="629"/>
    </location>
</feature>
<dbReference type="Gene3D" id="2.60.40.2380">
    <property type="match status" value="1"/>
</dbReference>
<evidence type="ECO:0000256" key="5">
    <source>
        <dbReference type="ARBA" id="ARBA00022777"/>
    </source>
</evidence>
<evidence type="ECO:0000256" key="6">
    <source>
        <dbReference type="SAM" id="Phobius"/>
    </source>
</evidence>
<evidence type="ECO:0000256" key="2">
    <source>
        <dbReference type="ARBA" id="ARBA00012438"/>
    </source>
</evidence>
<dbReference type="SUPFAM" id="SSF55874">
    <property type="entry name" value="ATPase domain of HSP90 chaperone/DNA topoisomerase II/histidine kinase"/>
    <property type="match status" value="1"/>
</dbReference>
<evidence type="ECO:0000313" key="8">
    <source>
        <dbReference type="EMBL" id="OZC03016.1"/>
    </source>
</evidence>
<reference evidence="8 9" key="1">
    <citation type="submission" date="2016-11" db="EMBL/GenBank/DDBJ databases">
        <title>Study of marine rhodopsin-containing bacteria.</title>
        <authorList>
            <person name="Yoshizawa S."/>
            <person name="Kumagai Y."/>
            <person name="Kogure K."/>
        </authorList>
    </citation>
    <scope>NUCLEOTIDE SEQUENCE [LARGE SCALE GENOMIC DNA]</scope>
    <source>
        <strain evidence="8 9">SG-29</strain>
    </source>
</reference>
<dbReference type="Pfam" id="PF07696">
    <property type="entry name" value="7TMR-DISMED2"/>
    <property type="match status" value="1"/>
</dbReference>
<keyword evidence="6" id="KW-0812">Transmembrane</keyword>
<feature type="transmembrane region" description="Helical" evidence="6">
    <location>
        <begin position="235"/>
        <end position="255"/>
    </location>
</feature>
<organism evidence="8 9">
    <name type="scientific">Rubricoccus marinus</name>
    <dbReference type="NCBI Taxonomy" id="716817"/>
    <lineage>
        <taxon>Bacteria</taxon>
        <taxon>Pseudomonadati</taxon>
        <taxon>Rhodothermota</taxon>
        <taxon>Rhodothermia</taxon>
        <taxon>Rhodothermales</taxon>
        <taxon>Rubricoccaceae</taxon>
        <taxon>Rubricoccus</taxon>
    </lineage>
</organism>
<dbReference type="CDD" id="cd00075">
    <property type="entry name" value="HATPase"/>
    <property type="match status" value="1"/>
</dbReference>
<keyword evidence="4" id="KW-0808">Transferase</keyword>
<dbReference type="EMBL" id="MQWB01000001">
    <property type="protein sequence ID" value="OZC03016.1"/>
    <property type="molecule type" value="Genomic_DNA"/>
</dbReference>
<dbReference type="FunFam" id="3.30.565.10:FF:000006">
    <property type="entry name" value="Sensor histidine kinase WalK"/>
    <property type="match status" value="1"/>
</dbReference>
<sequence length="648" mass="70031">MALAFVAAAANAQLVLTPDRPAKPLATALEINSDASLSFAAARADTAGFARAKSFSPDDGAPEAYWARVALQSVADVPTEWVLPLALHDVSAVLVREDGRMERHRTGRGVPLAERTFPVAQPVAIQVALGPRESAVLYLKVAEPRGSYATVSSPIPVEAKAFERSRRRSDLFQGLFAGVFLALAFYNLFLFWSFRDESFLYYVLFLLFSGLFWGVSTGHVFELFWPQTVAPYEALQFFALAGAAVMYIQFVRRFLDTRRTAPLPDQILRALLVLWVGCILLGALGVWNLAPDLAALTSIGILTTTFSAGIAAHRRGFAPARAYLFAAVAFLALGLAYIGLYLFSPTLQASIGRPMLQVSMLTEALLLALALSVRIRILTSDKAAADIAREKAEATAHALQETDALKTRLLGIAAHDLRSPLTGIVGFSEMIEIETPERPDVHDMTSAIRRGAQRMLHLIEDLLVTAALDGGRLRLNRRPTALAALVADVIDDYRSRADAKQQALSLHHEGGLALASVDPDRCRAIVENLVSNAIKYTPYGGTVRVELASGAEHVRIAVRDNGPGLSADDQNALFQRFRRLTPNPTGEEAASGLGLSIAQQLARLHGGRIEVESTLGEGSVFTFVLPKGEECPVAVAPEASCEPELQMA</sequence>
<keyword evidence="6" id="KW-0472">Membrane</keyword>
<name>A0A259TZA3_9BACT</name>
<keyword evidence="3" id="KW-0597">Phosphoprotein</keyword>
<dbReference type="InterPro" id="IPR011623">
    <property type="entry name" value="7TMR_DISM_rcpt_extracell_dom1"/>
</dbReference>
<dbReference type="Proteomes" id="UP000216446">
    <property type="component" value="Unassembled WGS sequence"/>
</dbReference>
<dbReference type="InterPro" id="IPR011622">
    <property type="entry name" value="7TMR_DISM_rcpt_extracell_dom2"/>
</dbReference>
<keyword evidence="5" id="KW-0418">Kinase</keyword>
<dbReference type="PANTHER" id="PTHR43547:SF2">
    <property type="entry name" value="HYBRID SIGNAL TRANSDUCTION HISTIDINE KINASE C"/>
    <property type="match status" value="1"/>
</dbReference>
<keyword evidence="9" id="KW-1185">Reference proteome</keyword>
<gene>
    <name evidence="8" type="ORF">BSZ36_08560</name>
</gene>
<dbReference type="EC" id="2.7.13.3" evidence="2"/>
<dbReference type="InParanoid" id="A0A259TZA3"/>
<accession>A0A259TZA3</accession>
<dbReference type="PRINTS" id="PR00344">
    <property type="entry name" value="BCTRLSENSOR"/>
</dbReference>
<feature type="transmembrane region" description="Helical" evidence="6">
    <location>
        <begin position="199"/>
        <end position="215"/>
    </location>
</feature>
<dbReference type="InterPro" id="IPR036097">
    <property type="entry name" value="HisK_dim/P_sf"/>
</dbReference>
<dbReference type="InterPro" id="IPR003594">
    <property type="entry name" value="HATPase_dom"/>
</dbReference>
<dbReference type="PANTHER" id="PTHR43547">
    <property type="entry name" value="TWO-COMPONENT HISTIDINE KINASE"/>
    <property type="match status" value="1"/>
</dbReference>
<feature type="transmembrane region" description="Helical" evidence="6">
    <location>
        <begin position="171"/>
        <end position="192"/>
    </location>
</feature>
<dbReference type="GO" id="GO:0000155">
    <property type="term" value="F:phosphorelay sensor kinase activity"/>
    <property type="evidence" value="ECO:0007669"/>
    <property type="project" value="InterPro"/>
</dbReference>
<dbReference type="AlphaFoldDB" id="A0A259TZA3"/>
<dbReference type="Pfam" id="PF02518">
    <property type="entry name" value="HATPase_c"/>
    <property type="match status" value="1"/>
</dbReference>
<comment type="catalytic activity">
    <reaction evidence="1">
        <text>ATP + protein L-histidine = ADP + protein N-phospho-L-histidine.</text>
        <dbReference type="EC" id="2.7.13.3"/>
    </reaction>
</comment>
<proteinExistence type="predicted"/>
<feature type="transmembrane region" description="Helical" evidence="6">
    <location>
        <begin position="323"/>
        <end position="343"/>
    </location>
</feature>
<evidence type="ECO:0000313" key="9">
    <source>
        <dbReference type="Proteomes" id="UP000216446"/>
    </source>
</evidence>
<dbReference type="Gene3D" id="3.30.565.10">
    <property type="entry name" value="Histidine kinase-like ATPase, C-terminal domain"/>
    <property type="match status" value="1"/>
</dbReference>
<dbReference type="Gene3D" id="1.10.287.130">
    <property type="match status" value="1"/>
</dbReference>
<dbReference type="SMART" id="SM00388">
    <property type="entry name" value="HisKA"/>
    <property type="match status" value="1"/>
</dbReference>
<dbReference type="CDD" id="cd00082">
    <property type="entry name" value="HisKA"/>
    <property type="match status" value="1"/>
</dbReference>